<dbReference type="Pfam" id="PF01476">
    <property type="entry name" value="LysM"/>
    <property type="match status" value="1"/>
</dbReference>
<dbReference type="CDD" id="cd13925">
    <property type="entry name" value="RPF"/>
    <property type="match status" value="1"/>
</dbReference>
<keyword evidence="6" id="KW-1185">Reference proteome</keyword>
<dbReference type="Gene3D" id="3.10.350.10">
    <property type="entry name" value="LysM domain"/>
    <property type="match status" value="1"/>
</dbReference>
<dbReference type="InterPro" id="IPR010618">
    <property type="entry name" value="RPF"/>
</dbReference>
<evidence type="ECO:0000313" key="5">
    <source>
        <dbReference type="EMBL" id="RCK61608.1"/>
    </source>
</evidence>
<dbReference type="PANTHER" id="PTHR34700">
    <property type="entry name" value="POTASSIUM BINDING PROTEIN KBP"/>
    <property type="match status" value="1"/>
</dbReference>
<feature type="region of interest" description="Disordered" evidence="3">
    <location>
        <begin position="129"/>
        <end position="198"/>
    </location>
</feature>
<evidence type="ECO:0000256" key="1">
    <source>
        <dbReference type="ARBA" id="ARBA00010830"/>
    </source>
</evidence>
<organism evidence="5 6">
    <name type="scientific">Microbacterium sorbitolivorans</name>
    <dbReference type="NCBI Taxonomy" id="1867410"/>
    <lineage>
        <taxon>Bacteria</taxon>
        <taxon>Bacillati</taxon>
        <taxon>Actinomycetota</taxon>
        <taxon>Actinomycetes</taxon>
        <taxon>Micrococcales</taxon>
        <taxon>Microbacteriaceae</taxon>
        <taxon>Microbacterium</taxon>
    </lineage>
</organism>
<dbReference type="PANTHER" id="PTHR34700:SF4">
    <property type="entry name" value="PHAGE-LIKE ELEMENT PBSX PROTEIN XKDP"/>
    <property type="match status" value="1"/>
</dbReference>
<sequence>MRFASGGAVEFTVKQNHTPRTTSSRFARGGAIAAGILALAGAATFVPTAANAADASTWDALAQCESGGNWSINTGNGYYGGLQFSLSTWQANGGSGNPADASREEQIRVAENVLATQGWGAWPTCSAQIGASGEAEPTTSETPAEESAPAEAPAEEAAPAEQSAPAESAPQQQAAPAEAPAEAPAATTPETTSYDLPDVEASDETYTIEAGDTLSLIADALDIEDGWLALYAVNQDQISDPNLIFTGQEIVLPVQ</sequence>
<dbReference type="Gene3D" id="1.10.530.10">
    <property type="match status" value="1"/>
</dbReference>
<protein>
    <submittedName>
        <fullName evidence="5">LysM peptidoglycan-binding domain-containing protein</fullName>
    </submittedName>
</protein>
<dbReference type="SUPFAM" id="SSF53955">
    <property type="entry name" value="Lysozyme-like"/>
    <property type="match status" value="1"/>
</dbReference>
<dbReference type="Proteomes" id="UP000253508">
    <property type="component" value="Unassembled WGS sequence"/>
</dbReference>
<gene>
    <name evidence="5" type="ORF">DTO57_02955</name>
</gene>
<dbReference type="AlphaFoldDB" id="A0A367Y6Y8"/>
<accession>A0A367Y6Y8</accession>
<dbReference type="SUPFAM" id="SSF54106">
    <property type="entry name" value="LysM domain"/>
    <property type="match status" value="1"/>
</dbReference>
<dbReference type="GO" id="GO:0016787">
    <property type="term" value="F:hydrolase activity"/>
    <property type="evidence" value="ECO:0007669"/>
    <property type="project" value="UniProtKB-KW"/>
</dbReference>
<reference evidence="5 6" key="1">
    <citation type="submission" date="2018-07" db="EMBL/GenBank/DDBJ databases">
        <title>Microbacterium endoborsara sp. nov., a novel actinobacterium isolated from Borszczowia aralocaspica.</title>
        <authorList>
            <person name="An D."/>
        </authorList>
    </citation>
    <scope>NUCLEOTIDE SEQUENCE [LARGE SCALE GENOMIC DNA]</scope>
    <source>
        <strain evidence="5 6">C1.15228</strain>
    </source>
</reference>
<dbReference type="InterPro" id="IPR018392">
    <property type="entry name" value="LysM"/>
</dbReference>
<name>A0A367Y6Y8_9MICO</name>
<comment type="similarity">
    <text evidence="1">Belongs to the transglycosylase family. Rpf subfamily.</text>
</comment>
<proteinExistence type="inferred from homology"/>
<comment type="caution">
    <text evidence="5">The sequence shown here is derived from an EMBL/GenBank/DDBJ whole genome shotgun (WGS) entry which is preliminary data.</text>
</comment>
<evidence type="ECO:0000313" key="6">
    <source>
        <dbReference type="Proteomes" id="UP000253508"/>
    </source>
</evidence>
<keyword evidence="2" id="KW-0378">Hydrolase</keyword>
<dbReference type="Pfam" id="PF06737">
    <property type="entry name" value="Transglycosylas"/>
    <property type="match status" value="1"/>
</dbReference>
<evidence type="ECO:0000256" key="3">
    <source>
        <dbReference type="SAM" id="MobiDB-lite"/>
    </source>
</evidence>
<evidence type="ECO:0000256" key="2">
    <source>
        <dbReference type="ARBA" id="ARBA00022801"/>
    </source>
</evidence>
<dbReference type="CDD" id="cd00118">
    <property type="entry name" value="LysM"/>
    <property type="match status" value="1"/>
</dbReference>
<dbReference type="SMART" id="SM00257">
    <property type="entry name" value="LysM"/>
    <property type="match status" value="1"/>
</dbReference>
<dbReference type="PROSITE" id="PS51782">
    <property type="entry name" value="LYSM"/>
    <property type="match status" value="1"/>
</dbReference>
<feature type="compositionally biased region" description="Low complexity" evidence="3">
    <location>
        <begin position="134"/>
        <end position="192"/>
    </location>
</feature>
<feature type="domain" description="LysM" evidence="4">
    <location>
        <begin position="204"/>
        <end position="252"/>
    </location>
</feature>
<dbReference type="InterPro" id="IPR052196">
    <property type="entry name" value="Bact_Kbp"/>
</dbReference>
<dbReference type="OrthoDB" id="1404170at2"/>
<dbReference type="InterPro" id="IPR023346">
    <property type="entry name" value="Lysozyme-like_dom_sf"/>
</dbReference>
<dbReference type="InterPro" id="IPR036779">
    <property type="entry name" value="LysM_dom_sf"/>
</dbReference>
<dbReference type="EMBL" id="QORO01000001">
    <property type="protein sequence ID" value="RCK61608.1"/>
    <property type="molecule type" value="Genomic_DNA"/>
</dbReference>
<evidence type="ECO:0000259" key="4">
    <source>
        <dbReference type="PROSITE" id="PS51782"/>
    </source>
</evidence>